<reference evidence="6 7" key="1">
    <citation type="journal article" date="2009" name="J. Bacteriol.">
        <title>The genome of Thermosipho africanus TCF52B: lateral genetic connections to the Firmicutes and Archaea.</title>
        <authorList>
            <person name="Nesboe C.L."/>
            <person name="Bapteste E."/>
            <person name="Curtis B."/>
            <person name="Dahle H."/>
            <person name="Lopez P."/>
            <person name="Macleod D."/>
            <person name="Dlutek M."/>
            <person name="Bowman S."/>
            <person name="Zhaxybayeva O."/>
            <person name="Birkeland N.-K."/>
            <person name="Doolittle W.F."/>
        </authorList>
    </citation>
    <scope>NUCLEOTIDE SEQUENCE [LARGE SCALE GENOMIC DNA]</scope>
    <source>
        <strain evidence="6 7">TCF52B</strain>
    </source>
</reference>
<accession>B7IFE6</accession>
<dbReference type="HOGENOM" id="CLU_1874450_0_0_0"/>
<evidence type="ECO:0000256" key="4">
    <source>
        <dbReference type="ARBA" id="ARBA00023118"/>
    </source>
</evidence>
<dbReference type="Proteomes" id="UP000002453">
    <property type="component" value="Chromosome"/>
</dbReference>
<evidence type="ECO:0000256" key="1">
    <source>
        <dbReference type="ARBA" id="ARBA00004496"/>
    </source>
</evidence>
<dbReference type="KEGG" id="taf:THA_310"/>
<keyword evidence="3" id="KW-0963">Cytoplasm</keyword>
<dbReference type="InterPro" id="IPR010160">
    <property type="entry name" value="CRISPR-assoc_prot_Cmr5"/>
</dbReference>
<comment type="similarity">
    <text evidence="2">Belongs to the CRISPR system Cmr5 family.</text>
</comment>
<protein>
    <recommendedName>
        <fullName evidence="5">CRISPR type III-B/RAMP module-associated protein Cmr5</fullName>
    </recommendedName>
</protein>
<gene>
    <name evidence="6" type="ordered locus">THA_310</name>
</gene>
<dbReference type="GO" id="GO:0051607">
    <property type="term" value="P:defense response to virus"/>
    <property type="evidence" value="ECO:0007669"/>
    <property type="project" value="UniProtKB-KW"/>
</dbReference>
<dbReference type="EMBL" id="CP001185">
    <property type="protein sequence ID" value="ACJ74810.1"/>
    <property type="molecule type" value="Genomic_DNA"/>
</dbReference>
<proteinExistence type="inferred from homology"/>
<organism evidence="6 7">
    <name type="scientific">Thermosipho africanus (strain TCF52B)</name>
    <dbReference type="NCBI Taxonomy" id="484019"/>
    <lineage>
        <taxon>Bacteria</taxon>
        <taxon>Thermotogati</taxon>
        <taxon>Thermotogota</taxon>
        <taxon>Thermotogae</taxon>
        <taxon>Thermotogales</taxon>
        <taxon>Fervidobacteriaceae</taxon>
        <taxon>Thermosipho</taxon>
    </lineage>
</organism>
<name>B7IFE6_THEAB</name>
<dbReference type="InterPro" id="IPR023101">
    <property type="entry name" value="AF1862-like_dom_sf"/>
</dbReference>
<dbReference type="Gene3D" id="1.10.520.30">
    <property type="entry name" value="AF1862-like domain"/>
    <property type="match status" value="1"/>
</dbReference>
<sequence length="136" mass="16480">MRNKIEIKNFSQNKIKENLKEMESNDELKKSYKSLVKSLGALVLQNGLYASIVFIISKTKDKNNYYYVLKDIQKFLKEYFKDSYVVNNKDIKDIKQEVLEFLESESFKKAYKQFSEQFIEFIKWHRRYVDIYIDID</sequence>
<dbReference type="AlphaFoldDB" id="B7IFE6"/>
<evidence type="ECO:0000256" key="3">
    <source>
        <dbReference type="ARBA" id="ARBA00022490"/>
    </source>
</evidence>
<dbReference type="STRING" id="484019.THA_310"/>
<dbReference type="OrthoDB" id="47827at2"/>
<evidence type="ECO:0000256" key="5">
    <source>
        <dbReference type="ARBA" id="ARBA00030001"/>
    </source>
</evidence>
<evidence type="ECO:0000313" key="6">
    <source>
        <dbReference type="EMBL" id="ACJ74810.1"/>
    </source>
</evidence>
<dbReference type="eggNOG" id="COG3337">
    <property type="taxonomic scope" value="Bacteria"/>
</dbReference>
<dbReference type="NCBIfam" id="TIGR01881">
    <property type="entry name" value="cas_Cmr5"/>
    <property type="match status" value="1"/>
</dbReference>
<dbReference type="GO" id="GO:0005737">
    <property type="term" value="C:cytoplasm"/>
    <property type="evidence" value="ECO:0007669"/>
    <property type="project" value="UniProtKB-SubCell"/>
</dbReference>
<evidence type="ECO:0000313" key="7">
    <source>
        <dbReference type="Proteomes" id="UP000002453"/>
    </source>
</evidence>
<dbReference type="RefSeq" id="WP_012579489.1">
    <property type="nucleotide sequence ID" value="NC_011653.1"/>
</dbReference>
<dbReference type="SUPFAM" id="SSF158568">
    <property type="entry name" value="AF1862-like"/>
    <property type="match status" value="1"/>
</dbReference>
<comment type="subcellular location">
    <subcellularLocation>
        <location evidence="1">Cytoplasm</location>
    </subcellularLocation>
</comment>
<keyword evidence="4" id="KW-0051">Antiviral defense</keyword>
<evidence type="ECO:0000256" key="2">
    <source>
        <dbReference type="ARBA" id="ARBA00006161"/>
    </source>
</evidence>
<keyword evidence="7" id="KW-1185">Reference proteome</keyword>
<dbReference type="Pfam" id="PF09701">
    <property type="entry name" value="Cas_Cmr5"/>
    <property type="match status" value="1"/>
</dbReference>